<evidence type="ECO:0000256" key="3">
    <source>
        <dbReference type="ARBA" id="ARBA00022737"/>
    </source>
</evidence>
<dbReference type="GO" id="GO:0032259">
    <property type="term" value="P:methylation"/>
    <property type="evidence" value="ECO:0007669"/>
    <property type="project" value="UniProtKB-KW"/>
</dbReference>
<keyword evidence="10" id="KW-1185">Reference proteome</keyword>
<dbReference type="Proteomes" id="UP000887013">
    <property type="component" value="Unassembled WGS sequence"/>
</dbReference>
<evidence type="ECO:0000256" key="4">
    <source>
        <dbReference type="ARBA" id="ARBA00022801"/>
    </source>
</evidence>
<reference evidence="9" key="1">
    <citation type="submission" date="2020-08" db="EMBL/GenBank/DDBJ databases">
        <title>Multicomponent nature underlies the extraordinary mechanical properties of spider dragline silk.</title>
        <authorList>
            <person name="Kono N."/>
            <person name="Nakamura H."/>
            <person name="Mori M."/>
            <person name="Yoshida Y."/>
            <person name="Ohtoshi R."/>
            <person name="Malay A.D."/>
            <person name="Moran D.A.P."/>
            <person name="Tomita M."/>
            <person name="Numata K."/>
            <person name="Arakawa K."/>
        </authorList>
    </citation>
    <scope>NUCLEOTIDE SEQUENCE</scope>
</reference>
<dbReference type="PROSITE" id="PS50082">
    <property type="entry name" value="WD_REPEATS_2"/>
    <property type="match status" value="1"/>
</dbReference>
<dbReference type="EC" id="3.1.1.97" evidence="6"/>
<proteinExistence type="inferred from homology"/>
<dbReference type="SMART" id="SM00320">
    <property type="entry name" value="WD40"/>
    <property type="match status" value="4"/>
</dbReference>
<dbReference type="PROSITE" id="PS50294">
    <property type="entry name" value="WD_REPEATS_REGION"/>
    <property type="match status" value="1"/>
</dbReference>
<evidence type="ECO:0000256" key="1">
    <source>
        <dbReference type="ARBA" id="ARBA00005156"/>
    </source>
</evidence>
<organism evidence="9 10">
    <name type="scientific">Nephila pilipes</name>
    <name type="common">Giant wood spider</name>
    <name type="synonym">Nephila maculata</name>
    <dbReference type="NCBI Taxonomy" id="299642"/>
    <lineage>
        <taxon>Eukaryota</taxon>
        <taxon>Metazoa</taxon>
        <taxon>Ecdysozoa</taxon>
        <taxon>Arthropoda</taxon>
        <taxon>Chelicerata</taxon>
        <taxon>Arachnida</taxon>
        <taxon>Araneae</taxon>
        <taxon>Araneomorphae</taxon>
        <taxon>Entelegynae</taxon>
        <taxon>Araneoidea</taxon>
        <taxon>Nephilidae</taxon>
        <taxon>Nephila</taxon>
    </lineage>
</organism>
<dbReference type="Pfam" id="PF00400">
    <property type="entry name" value="WD40"/>
    <property type="match status" value="1"/>
</dbReference>
<dbReference type="SUPFAM" id="SSF50978">
    <property type="entry name" value="WD40 repeat-like"/>
    <property type="match status" value="1"/>
</dbReference>
<dbReference type="InterPro" id="IPR019775">
    <property type="entry name" value="WD40_repeat_CS"/>
</dbReference>
<evidence type="ECO:0000256" key="5">
    <source>
        <dbReference type="ARBA" id="ARBA00038092"/>
    </source>
</evidence>
<evidence type="ECO:0000256" key="6">
    <source>
        <dbReference type="ARBA" id="ARBA00039131"/>
    </source>
</evidence>
<evidence type="ECO:0000256" key="8">
    <source>
        <dbReference type="PROSITE-ProRule" id="PRU00221"/>
    </source>
</evidence>
<comment type="similarity">
    <text evidence="5">Belongs to the DPH7 family.</text>
</comment>
<keyword evidence="4" id="KW-0378">Hydrolase</keyword>
<evidence type="ECO:0000256" key="2">
    <source>
        <dbReference type="ARBA" id="ARBA00022574"/>
    </source>
</evidence>
<dbReference type="Gene3D" id="2.130.10.10">
    <property type="entry name" value="YVTN repeat-like/Quinoprotein amine dehydrogenase"/>
    <property type="match status" value="1"/>
</dbReference>
<dbReference type="GO" id="GO:0008168">
    <property type="term" value="F:methyltransferase activity"/>
    <property type="evidence" value="ECO:0007669"/>
    <property type="project" value="UniProtKB-KW"/>
</dbReference>
<dbReference type="InterPro" id="IPR001680">
    <property type="entry name" value="WD40_rpt"/>
</dbReference>
<name>A0A8X6ULY2_NEPPI</name>
<comment type="pathway">
    <text evidence="1">Protein modification; peptidyl-diphthamide biosynthesis.</text>
</comment>
<dbReference type="InterPro" id="IPR036322">
    <property type="entry name" value="WD40_repeat_dom_sf"/>
</dbReference>
<comment type="caution">
    <text evidence="9">The sequence shown here is derived from an EMBL/GenBank/DDBJ whole genome shotgun (WGS) entry which is preliminary data.</text>
</comment>
<dbReference type="InterPro" id="IPR052415">
    <property type="entry name" value="Diphthine_MTase"/>
</dbReference>
<dbReference type="PANTHER" id="PTHR46042">
    <property type="entry name" value="DIPHTHINE METHYLTRANSFERASE"/>
    <property type="match status" value="1"/>
</dbReference>
<dbReference type="InterPro" id="IPR015943">
    <property type="entry name" value="WD40/YVTN_repeat-like_dom_sf"/>
</dbReference>
<keyword evidence="9" id="KW-0489">Methyltransferase</keyword>
<feature type="repeat" description="WD" evidence="8">
    <location>
        <begin position="228"/>
        <end position="270"/>
    </location>
</feature>
<evidence type="ECO:0000313" key="9">
    <source>
        <dbReference type="EMBL" id="GFU30005.1"/>
    </source>
</evidence>
<keyword evidence="3" id="KW-0677">Repeat</keyword>
<dbReference type="GO" id="GO:0061685">
    <property type="term" value="F:diphthine methylesterase activity"/>
    <property type="evidence" value="ECO:0007669"/>
    <property type="project" value="UniProtKB-EC"/>
</dbReference>
<keyword evidence="2 8" id="KW-0853">WD repeat</keyword>
<dbReference type="GO" id="GO:0017183">
    <property type="term" value="P:protein histidyl modification to diphthamide"/>
    <property type="evidence" value="ECO:0007669"/>
    <property type="project" value="TreeGrafter"/>
</dbReference>
<dbReference type="PANTHER" id="PTHR46042:SF1">
    <property type="entry name" value="DIPHTHINE METHYLTRANSFERASE"/>
    <property type="match status" value="1"/>
</dbReference>
<keyword evidence="9" id="KW-0808">Transferase</keyword>
<protein>
    <recommendedName>
        <fullName evidence="6">methylated diphthine methylhydrolase</fullName>
        <ecNumber evidence="6">3.1.1.97</ecNumber>
    </recommendedName>
</protein>
<evidence type="ECO:0000313" key="10">
    <source>
        <dbReference type="Proteomes" id="UP000887013"/>
    </source>
</evidence>
<dbReference type="PROSITE" id="PS00678">
    <property type="entry name" value="WD_REPEATS_1"/>
    <property type="match status" value="1"/>
</dbReference>
<evidence type="ECO:0000256" key="7">
    <source>
        <dbReference type="ARBA" id="ARBA00047551"/>
    </source>
</evidence>
<dbReference type="GO" id="GO:0005737">
    <property type="term" value="C:cytoplasm"/>
    <property type="evidence" value="ECO:0007669"/>
    <property type="project" value="TreeGrafter"/>
</dbReference>
<sequence>MELNQESFRTAEFVLSEKTEFNADSVEWCPFSEFYQYLTCGTYHLNEGETPADDIQTRCGNIALYCFSSSLDSGNSKLEKVDVIQTGGVLDLKWCPELLCTRPVLGAACSSGKILLLKISTKNKSVCLKPLTSLNLSVEEKKMILSLDWALQKEGLASVITSDTKGNLNYLSIRESELCLVESWNAHSFESWIAAFNYSQPHIIYSGGDDCRLKGWDTRNLSSAIFINKRHSMGVTSISKSKLNEHLLVTGSYDETVCLWDVRSMKIPVSEISLNGGIWRLKWHPFNPAYLLSASMHNGFHILSIDNCNLKLEAHYDKHESLAYGVDWCFQSKQVENQDIQKDLETQLLKGNVYSHIASCSFYDKLMHIWKINI</sequence>
<gene>
    <name evidence="9" type="primary">Dph7</name>
    <name evidence="9" type="ORF">NPIL_514411</name>
</gene>
<dbReference type="OrthoDB" id="1930760at2759"/>
<dbReference type="AlphaFoldDB" id="A0A8X6ULY2"/>
<dbReference type="EMBL" id="BMAW01033385">
    <property type="protein sequence ID" value="GFU30005.1"/>
    <property type="molecule type" value="Genomic_DNA"/>
</dbReference>
<accession>A0A8X6ULY2</accession>
<comment type="catalytic activity">
    <reaction evidence="7">
        <text>diphthine methyl ester-[translation elongation factor 2] + H2O = diphthine-[translation elongation factor 2] + methanol + H(+)</text>
        <dbReference type="Rhea" id="RHEA:42656"/>
        <dbReference type="Rhea" id="RHEA-COMP:10172"/>
        <dbReference type="Rhea" id="RHEA-COMP:10173"/>
        <dbReference type="ChEBI" id="CHEBI:15377"/>
        <dbReference type="ChEBI" id="CHEBI:15378"/>
        <dbReference type="ChEBI" id="CHEBI:17790"/>
        <dbReference type="ChEBI" id="CHEBI:79005"/>
        <dbReference type="ChEBI" id="CHEBI:82696"/>
        <dbReference type="EC" id="3.1.1.97"/>
    </reaction>
</comment>